<dbReference type="Pfam" id="PF13185">
    <property type="entry name" value="GAF_2"/>
    <property type="match status" value="1"/>
</dbReference>
<dbReference type="Gene3D" id="3.30.450.40">
    <property type="match status" value="1"/>
</dbReference>
<dbReference type="InterPro" id="IPR000700">
    <property type="entry name" value="PAS-assoc_C"/>
</dbReference>
<dbReference type="SUPFAM" id="SSF55781">
    <property type="entry name" value="GAF domain-like"/>
    <property type="match status" value="1"/>
</dbReference>
<dbReference type="PANTHER" id="PTHR44757">
    <property type="entry name" value="DIGUANYLATE CYCLASE DGCP"/>
    <property type="match status" value="1"/>
</dbReference>
<dbReference type="InterPro" id="IPR001610">
    <property type="entry name" value="PAC"/>
</dbReference>
<dbReference type="SUPFAM" id="SSF55785">
    <property type="entry name" value="PYP-like sensor domain (PAS domain)"/>
    <property type="match status" value="4"/>
</dbReference>
<dbReference type="RefSeq" id="WP_206291310.1">
    <property type="nucleotide sequence ID" value="NZ_CP063458.1"/>
</dbReference>
<dbReference type="InterPro" id="IPR000014">
    <property type="entry name" value="PAS"/>
</dbReference>
<dbReference type="CDD" id="cd00130">
    <property type="entry name" value="PAS"/>
    <property type="match status" value="3"/>
</dbReference>
<evidence type="ECO:0000313" key="4">
    <source>
        <dbReference type="Proteomes" id="UP000593765"/>
    </source>
</evidence>
<dbReference type="SMART" id="SM00091">
    <property type="entry name" value="PAS"/>
    <property type="match status" value="4"/>
</dbReference>
<protein>
    <submittedName>
        <fullName evidence="3">PAS domain S-box protein</fullName>
    </submittedName>
</protein>
<feature type="domain" description="PAC" evidence="2">
    <location>
        <begin position="371"/>
        <end position="421"/>
    </location>
</feature>
<dbReference type="PANTHER" id="PTHR44757:SF2">
    <property type="entry name" value="BIOFILM ARCHITECTURE MAINTENANCE PROTEIN MBAA"/>
    <property type="match status" value="1"/>
</dbReference>
<feature type="domain" description="PAS" evidence="1">
    <location>
        <begin position="299"/>
        <end position="369"/>
    </location>
</feature>
<dbReference type="InterPro" id="IPR052155">
    <property type="entry name" value="Biofilm_reg_signaling"/>
</dbReference>
<feature type="domain" description="PAC" evidence="2">
    <location>
        <begin position="487"/>
        <end position="539"/>
    </location>
</feature>
<dbReference type="Pfam" id="PF08448">
    <property type="entry name" value="PAS_4"/>
    <property type="match status" value="3"/>
</dbReference>
<gene>
    <name evidence="3" type="ORF">IPV69_19060</name>
</gene>
<feature type="domain" description="PAS" evidence="1">
    <location>
        <begin position="6"/>
        <end position="59"/>
    </location>
</feature>
<reference evidence="3 4" key="1">
    <citation type="submission" date="2020-10" db="EMBL/GenBank/DDBJ databases">
        <title>Wide distribution of Phycisphaera-like planctomycetes from WD2101 soil group in peatlands and genome analysis of the first cultivated representative.</title>
        <authorList>
            <person name="Dedysh S.N."/>
            <person name="Beletsky A.V."/>
            <person name="Ivanova A."/>
            <person name="Kulichevskaya I.S."/>
            <person name="Suzina N.E."/>
            <person name="Philippov D.A."/>
            <person name="Rakitin A.L."/>
            <person name="Mardanov A.V."/>
            <person name="Ravin N.V."/>
        </authorList>
    </citation>
    <scope>NUCLEOTIDE SEQUENCE [LARGE SCALE GENOMIC DNA]</scope>
    <source>
        <strain evidence="3 4">M1803</strain>
    </source>
</reference>
<dbReference type="AlphaFoldDB" id="A0A7M2WU56"/>
<evidence type="ECO:0000259" key="2">
    <source>
        <dbReference type="PROSITE" id="PS50113"/>
    </source>
</evidence>
<dbReference type="NCBIfam" id="TIGR00229">
    <property type="entry name" value="sensory_box"/>
    <property type="match status" value="3"/>
</dbReference>
<evidence type="ECO:0000259" key="1">
    <source>
        <dbReference type="PROSITE" id="PS50112"/>
    </source>
</evidence>
<accession>A0A7M2WU56</accession>
<dbReference type="InterPro" id="IPR013767">
    <property type="entry name" value="PAS_fold"/>
</dbReference>
<dbReference type="EMBL" id="CP063458">
    <property type="protein sequence ID" value="QOV88331.1"/>
    <property type="molecule type" value="Genomic_DNA"/>
</dbReference>
<sequence>MTLDLTKPNPSTLLAAISDPVFHIDENGIVTHANPAAVAMLSRHTDPVIGASSQHIFPDAFGATFNRDAIRAIRFGLEVRFEEQYLPLNTWLEVHIYPNAGGATVLLHDTADRRRDADLVEDHARVLEQIARGRPTKGVLEAITGLVERHGNGLVAAVFAADRNVPSTRNVPGTSDVLRAAVGPGLPPDYLLSVDRLEVRPDGSPVGQSVFTLKSVILSDLLVEPCEPKFRESAVKHGLRSCWATPIVSTSGARLGALAVYRREPGRPTSDQFRLLQTAANLAGIALDTQWKDADLREKEQEYRSIVETVQDALIVADMQGTIVEVNPAASRMQGSEYDALLGKQAMDLVRPDYHGVVRRLLDEVRQGREYHAEIVCTRRDGSSFPAEVTAVPFAFKGQRHLLAVVRDATPRKKMEDSLRRTEERLRTVVNGAPLVLFSLDRAGVFTLSEGQALSGIGLRPGEVVGKSAFDLYGSHPGIVDNLKLALSGEPRRFSSELSERTFETIVRPLRSHRGEIVGAVGVSIDTTEQTLTEEALAESEERFRASFHQAPIGAAHTSLDGVVLRVNEPLAAMLGLTPQEVVGRRLREWLADDAEREQDADAVRQLLSGALRVTATVRTLRGQEGVGIRAVFSLSLVRGRQGETRHLVYAITPLPG</sequence>
<dbReference type="GO" id="GO:0006355">
    <property type="term" value="P:regulation of DNA-templated transcription"/>
    <property type="evidence" value="ECO:0007669"/>
    <property type="project" value="InterPro"/>
</dbReference>
<dbReference type="InterPro" id="IPR013656">
    <property type="entry name" value="PAS_4"/>
</dbReference>
<dbReference type="KEGG" id="hbs:IPV69_19060"/>
<dbReference type="InterPro" id="IPR003018">
    <property type="entry name" value="GAF"/>
</dbReference>
<dbReference type="InterPro" id="IPR029016">
    <property type="entry name" value="GAF-like_dom_sf"/>
</dbReference>
<dbReference type="InterPro" id="IPR035965">
    <property type="entry name" value="PAS-like_dom_sf"/>
</dbReference>
<dbReference type="Gene3D" id="3.30.450.20">
    <property type="entry name" value="PAS domain"/>
    <property type="match status" value="4"/>
</dbReference>
<proteinExistence type="predicted"/>
<evidence type="ECO:0000313" key="3">
    <source>
        <dbReference type="EMBL" id="QOV88331.1"/>
    </source>
</evidence>
<name>A0A7M2WU56_9BACT</name>
<dbReference type="PROSITE" id="PS50112">
    <property type="entry name" value="PAS"/>
    <property type="match status" value="4"/>
</dbReference>
<feature type="domain" description="PAS" evidence="1">
    <location>
        <begin position="422"/>
        <end position="470"/>
    </location>
</feature>
<keyword evidence="4" id="KW-1185">Reference proteome</keyword>
<dbReference type="SMART" id="SM00086">
    <property type="entry name" value="PAC"/>
    <property type="match status" value="2"/>
</dbReference>
<organism evidence="3 4">
    <name type="scientific">Humisphaera borealis</name>
    <dbReference type="NCBI Taxonomy" id="2807512"/>
    <lineage>
        <taxon>Bacteria</taxon>
        <taxon>Pseudomonadati</taxon>
        <taxon>Planctomycetota</taxon>
        <taxon>Phycisphaerae</taxon>
        <taxon>Tepidisphaerales</taxon>
        <taxon>Tepidisphaeraceae</taxon>
        <taxon>Humisphaera</taxon>
    </lineage>
</organism>
<dbReference type="SMART" id="SM00065">
    <property type="entry name" value="GAF"/>
    <property type="match status" value="1"/>
</dbReference>
<dbReference type="Proteomes" id="UP000593765">
    <property type="component" value="Chromosome"/>
</dbReference>
<feature type="domain" description="PAS" evidence="1">
    <location>
        <begin position="540"/>
        <end position="615"/>
    </location>
</feature>
<dbReference type="Pfam" id="PF00989">
    <property type="entry name" value="PAS"/>
    <property type="match status" value="1"/>
</dbReference>
<dbReference type="PROSITE" id="PS50113">
    <property type="entry name" value="PAC"/>
    <property type="match status" value="2"/>
</dbReference>